<dbReference type="Proteomes" id="UP000596739">
    <property type="component" value="Unassembled WGS sequence"/>
</dbReference>
<sequence>MIDRDKIRQVAKLIIGAIGQDLNREGLIENHDRIARRNEVLSLIKL</sequence>
<reference evidence="2" key="1">
    <citation type="submission" date="2021-01" db="EMBL/GenBank/DDBJ databases">
        <title>Genome public.</title>
        <authorList>
            <person name="Liu C."/>
            <person name="Sun Q."/>
        </authorList>
    </citation>
    <scope>NUCLEOTIDE SEQUENCE [LARGE SCALE GENOMIC DNA]</scope>
    <source>
        <strain evidence="2">YIM B02505</strain>
    </source>
</reference>
<comment type="caution">
    <text evidence="1">The sequence shown here is derived from an EMBL/GenBank/DDBJ whole genome shotgun (WGS) entry which is preliminary data.</text>
</comment>
<accession>A0ABS1EIK4</accession>
<organism evidence="1 2">
    <name type="scientific">Clostridium yunnanense</name>
    <dbReference type="NCBI Taxonomy" id="2800325"/>
    <lineage>
        <taxon>Bacteria</taxon>
        <taxon>Bacillati</taxon>
        <taxon>Bacillota</taxon>
        <taxon>Clostridia</taxon>
        <taxon>Eubacteriales</taxon>
        <taxon>Clostridiaceae</taxon>
        <taxon>Clostridium</taxon>
    </lineage>
</organism>
<gene>
    <name evidence="1" type="ORF">JHL18_00795</name>
</gene>
<dbReference type="InterPro" id="IPR043134">
    <property type="entry name" value="GTP-CH-I_N"/>
</dbReference>
<dbReference type="Gene3D" id="1.10.286.10">
    <property type="match status" value="1"/>
</dbReference>
<keyword evidence="2" id="KW-1185">Reference proteome</keyword>
<protein>
    <submittedName>
        <fullName evidence="1">Uncharacterized protein</fullName>
    </submittedName>
</protein>
<dbReference type="RefSeq" id="WP_200265732.1">
    <property type="nucleotide sequence ID" value="NZ_JAENHN010000002.1"/>
</dbReference>
<evidence type="ECO:0000313" key="2">
    <source>
        <dbReference type="Proteomes" id="UP000596739"/>
    </source>
</evidence>
<proteinExistence type="predicted"/>
<evidence type="ECO:0000313" key="1">
    <source>
        <dbReference type="EMBL" id="MBK1809185.1"/>
    </source>
</evidence>
<dbReference type="EMBL" id="JAENHN010000002">
    <property type="protein sequence ID" value="MBK1809185.1"/>
    <property type="molecule type" value="Genomic_DNA"/>
</dbReference>
<name>A0ABS1EIK4_9CLOT</name>